<evidence type="ECO:0000313" key="2">
    <source>
        <dbReference type="EMBL" id="MFC3712256.1"/>
    </source>
</evidence>
<accession>A0ABV7X8U5</accession>
<evidence type="ECO:0000313" key="3">
    <source>
        <dbReference type="Proteomes" id="UP001595615"/>
    </source>
</evidence>
<proteinExistence type="predicted"/>
<evidence type="ECO:0000256" key="1">
    <source>
        <dbReference type="SAM" id="Phobius"/>
    </source>
</evidence>
<sequence length="108" mass="11203">MADGLDRRGGGGRTVVIILVVVAVLAVLAYALGLFNVDAEGELRTPEVAVAVEGGELPEVQVETADIDVGTKTETVELPEVDVSTTEEEIKLPTVEVSPAGDDGTTQK</sequence>
<protein>
    <submittedName>
        <fullName evidence="2">Uncharacterized protein</fullName>
    </submittedName>
</protein>
<organism evidence="2 3">
    <name type="scientific">Sphingoaurantiacus capsulatus</name>
    <dbReference type="NCBI Taxonomy" id="1771310"/>
    <lineage>
        <taxon>Bacteria</taxon>
        <taxon>Pseudomonadati</taxon>
        <taxon>Pseudomonadota</taxon>
        <taxon>Alphaproteobacteria</taxon>
        <taxon>Sphingomonadales</taxon>
        <taxon>Sphingosinicellaceae</taxon>
        <taxon>Sphingoaurantiacus</taxon>
    </lineage>
</organism>
<gene>
    <name evidence="2" type="ORF">ACFOMD_06725</name>
</gene>
<keyword evidence="3" id="KW-1185">Reference proteome</keyword>
<reference evidence="3" key="1">
    <citation type="journal article" date="2019" name="Int. J. Syst. Evol. Microbiol.">
        <title>The Global Catalogue of Microorganisms (GCM) 10K type strain sequencing project: providing services to taxonomists for standard genome sequencing and annotation.</title>
        <authorList>
            <consortium name="The Broad Institute Genomics Platform"/>
            <consortium name="The Broad Institute Genome Sequencing Center for Infectious Disease"/>
            <person name="Wu L."/>
            <person name="Ma J."/>
        </authorList>
    </citation>
    <scope>NUCLEOTIDE SEQUENCE [LARGE SCALE GENOMIC DNA]</scope>
    <source>
        <strain evidence="3">KCTC 42644</strain>
    </source>
</reference>
<comment type="caution">
    <text evidence="2">The sequence shown here is derived from an EMBL/GenBank/DDBJ whole genome shotgun (WGS) entry which is preliminary data.</text>
</comment>
<keyword evidence="1" id="KW-0472">Membrane</keyword>
<keyword evidence="1" id="KW-0812">Transmembrane</keyword>
<feature type="transmembrane region" description="Helical" evidence="1">
    <location>
        <begin position="15"/>
        <end position="35"/>
    </location>
</feature>
<dbReference type="Proteomes" id="UP001595615">
    <property type="component" value="Unassembled WGS sequence"/>
</dbReference>
<dbReference type="RefSeq" id="WP_380858772.1">
    <property type="nucleotide sequence ID" value="NZ_JBHRXV010000004.1"/>
</dbReference>
<keyword evidence="1" id="KW-1133">Transmembrane helix</keyword>
<dbReference type="EMBL" id="JBHRXV010000004">
    <property type="protein sequence ID" value="MFC3712256.1"/>
    <property type="molecule type" value="Genomic_DNA"/>
</dbReference>
<name>A0ABV7X8U5_9SPHN</name>